<feature type="transmembrane region" description="Helical" evidence="1">
    <location>
        <begin position="134"/>
        <end position="155"/>
    </location>
</feature>
<reference evidence="2" key="1">
    <citation type="submission" date="2022-12" db="EMBL/GenBank/DDBJ databases">
        <title>Vibrio parahaemolyticus become highly virulent by producing novel Tc toxins.</title>
        <authorList>
            <person name="Yang F."/>
            <person name="You Y."/>
            <person name="Lai Q."/>
            <person name="Xu L."/>
            <person name="Li F."/>
        </authorList>
    </citation>
    <scope>NUCLEOTIDE SEQUENCE</scope>
    <source>
        <strain evidence="2">Vp-HL-202005</strain>
        <plasmid evidence="2">pHLA</plasmid>
    </source>
</reference>
<keyword evidence="1" id="KW-0812">Transmembrane</keyword>
<sequence length="160" mass="17692">MIKIGFPVRTSLHKLTKLFTQLFNRLFVYLSVSNLPQVIFMGAAIFALFSAVLSLTESINYVLAGMANYGFIELLRVLIYIAFAFSLVMKMWKISITSFILIILFGLAISTGLSNGWGSTSIQLGYALSSGFKGLALILLGGIAGGVSRCLYWIYNRWPK</sequence>
<evidence type="ECO:0000313" key="2">
    <source>
        <dbReference type="EMBL" id="WAT93675.1"/>
    </source>
</evidence>
<organism evidence="2 3">
    <name type="scientific">Vibrio parahaemolyticus</name>
    <dbReference type="NCBI Taxonomy" id="670"/>
    <lineage>
        <taxon>Bacteria</taxon>
        <taxon>Pseudomonadati</taxon>
        <taxon>Pseudomonadota</taxon>
        <taxon>Gammaproteobacteria</taxon>
        <taxon>Vibrionales</taxon>
        <taxon>Vibrionaceae</taxon>
        <taxon>Vibrio</taxon>
    </lineage>
</organism>
<name>A0AA47L9Y9_VIBPH</name>
<dbReference type="AlphaFoldDB" id="A0AA47L9Y9"/>
<feature type="transmembrane region" description="Helical" evidence="1">
    <location>
        <begin position="69"/>
        <end position="89"/>
    </location>
</feature>
<protein>
    <submittedName>
        <fullName evidence="2">Uncharacterized protein</fullName>
    </submittedName>
</protein>
<evidence type="ECO:0000256" key="1">
    <source>
        <dbReference type="SAM" id="Phobius"/>
    </source>
</evidence>
<keyword evidence="1" id="KW-1133">Transmembrane helix</keyword>
<feature type="transmembrane region" description="Helical" evidence="1">
    <location>
        <begin position="96"/>
        <end position="114"/>
    </location>
</feature>
<dbReference type="Proteomes" id="UP001156560">
    <property type="component" value="Plasmid pHLA"/>
</dbReference>
<gene>
    <name evidence="2" type="ORF">O1Q84_26520</name>
</gene>
<geneLocation type="plasmid" evidence="2 3">
    <name>pHLA</name>
</geneLocation>
<feature type="transmembrane region" description="Helical" evidence="1">
    <location>
        <begin position="26"/>
        <end position="49"/>
    </location>
</feature>
<dbReference type="EMBL" id="CP114196">
    <property type="protein sequence ID" value="WAT93675.1"/>
    <property type="molecule type" value="Genomic_DNA"/>
</dbReference>
<dbReference type="RefSeq" id="WP_025634898.1">
    <property type="nucleotide sequence ID" value="NZ_CP114196.1"/>
</dbReference>
<keyword evidence="2" id="KW-0614">Plasmid</keyword>
<proteinExistence type="predicted"/>
<accession>A0AA47L9Y9</accession>
<evidence type="ECO:0000313" key="3">
    <source>
        <dbReference type="Proteomes" id="UP001156560"/>
    </source>
</evidence>
<keyword evidence="1" id="KW-0472">Membrane</keyword>